<protein>
    <submittedName>
        <fullName evidence="2">Ribosomal-protein-alanine N-acetyltransferase RimI</fullName>
    </submittedName>
</protein>
<name>A0A2G6K7S0_9BACT</name>
<keyword evidence="2" id="KW-0808">Transferase</keyword>
<evidence type="ECO:0000313" key="2">
    <source>
        <dbReference type="EMBL" id="PIE31042.1"/>
    </source>
</evidence>
<dbReference type="SUPFAM" id="SSF55729">
    <property type="entry name" value="Acyl-CoA N-acyltransferases (Nat)"/>
    <property type="match status" value="1"/>
</dbReference>
<feature type="domain" description="N-acetyltransferase" evidence="1">
    <location>
        <begin position="1"/>
        <end position="59"/>
    </location>
</feature>
<feature type="non-terminal residue" evidence="2">
    <location>
        <position position="1"/>
    </location>
</feature>
<dbReference type="Gene3D" id="3.40.630.30">
    <property type="match status" value="1"/>
</dbReference>
<dbReference type="AlphaFoldDB" id="A0A2G6K7S0"/>
<accession>A0A2G6K7S0</accession>
<gene>
    <name evidence="2" type="ORF">CSA56_19305</name>
</gene>
<evidence type="ECO:0000313" key="3">
    <source>
        <dbReference type="Proteomes" id="UP000230821"/>
    </source>
</evidence>
<dbReference type="InterPro" id="IPR016181">
    <property type="entry name" value="Acyl_CoA_acyltransferase"/>
</dbReference>
<comment type="caution">
    <text evidence="2">The sequence shown here is derived from an EMBL/GenBank/DDBJ whole genome shotgun (WGS) entry which is preliminary data.</text>
</comment>
<reference evidence="2 3" key="1">
    <citation type="submission" date="2017-10" db="EMBL/GenBank/DDBJ databases">
        <title>Novel microbial diversity and functional potential in the marine mammal oral microbiome.</title>
        <authorList>
            <person name="Dudek N.K."/>
            <person name="Sun C.L."/>
            <person name="Burstein D."/>
            <person name="Kantor R.S."/>
            <person name="Aliaga Goltsman D.S."/>
            <person name="Bik E.M."/>
            <person name="Thomas B.C."/>
            <person name="Banfield J.F."/>
            <person name="Relman D.A."/>
        </authorList>
    </citation>
    <scope>NUCLEOTIDE SEQUENCE [LARGE SCALE GENOMIC DNA]</scope>
    <source>
        <strain evidence="2">DOLJORAL78_47_16</strain>
    </source>
</reference>
<dbReference type="EMBL" id="PDSK01000196">
    <property type="protein sequence ID" value="PIE31042.1"/>
    <property type="molecule type" value="Genomic_DNA"/>
</dbReference>
<sequence>FLCSELVSYGCQQLFLEVRAKNSGAIKFYLANGFMQVGQRVLYYREPDDDALVMTRPLGG</sequence>
<dbReference type="InterPro" id="IPR000182">
    <property type="entry name" value="GNAT_dom"/>
</dbReference>
<proteinExistence type="predicted"/>
<dbReference type="GO" id="GO:0016747">
    <property type="term" value="F:acyltransferase activity, transferring groups other than amino-acyl groups"/>
    <property type="evidence" value="ECO:0007669"/>
    <property type="project" value="InterPro"/>
</dbReference>
<dbReference type="Proteomes" id="UP000230821">
    <property type="component" value="Unassembled WGS sequence"/>
</dbReference>
<dbReference type="PROSITE" id="PS51186">
    <property type="entry name" value="GNAT"/>
    <property type="match status" value="1"/>
</dbReference>
<evidence type="ECO:0000259" key="1">
    <source>
        <dbReference type="PROSITE" id="PS51186"/>
    </source>
</evidence>
<organism evidence="2 3">
    <name type="scientific">candidate division KSB3 bacterium</name>
    <dbReference type="NCBI Taxonomy" id="2044937"/>
    <lineage>
        <taxon>Bacteria</taxon>
        <taxon>candidate division KSB3</taxon>
    </lineage>
</organism>